<comment type="function">
    <text evidence="6">Component of the sequence-specific heterotrimeric transcription factor (NF-Y) which specifically recognizes a 5'-CCAAT-3' box motif found in the promoters of its target genes.</text>
</comment>
<dbReference type="GO" id="GO:0005634">
    <property type="term" value="C:nucleus"/>
    <property type="evidence" value="ECO:0007669"/>
    <property type="project" value="UniProtKB-SubCell"/>
</dbReference>
<feature type="compositionally biased region" description="Polar residues" evidence="7">
    <location>
        <begin position="34"/>
        <end position="48"/>
    </location>
</feature>
<comment type="subunit">
    <text evidence="6">Heterotrimer.</text>
</comment>
<keyword evidence="4 6" id="KW-0804">Transcription</keyword>
<dbReference type="InterPro" id="IPR001289">
    <property type="entry name" value="NFYA"/>
</dbReference>
<evidence type="ECO:0000313" key="8">
    <source>
        <dbReference type="EMBL" id="KAH8485597.1"/>
    </source>
</evidence>
<evidence type="ECO:0000256" key="7">
    <source>
        <dbReference type="SAM" id="MobiDB-lite"/>
    </source>
</evidence>
<dbReference type="Pfam" id="PF02045">
    <property type="entry name" value="CBFB_NFYA"/>
    <property type="match status" value="1"/>
</dbReference>
<evidence type="ECO:0000313" key="9">
    <source>
        <dbReference type="Proteomes" id="UP000807159"/>
    </source>
</evidence>
<evidence type="ECO:0000256" key="4">
    <source>
        <dbReference type="ARBA" id="ARBA00023163"/>
    </source>
</evidence>
<accession>A0A8T2X0V1</accession>
<dbReference type="Gene3D" id="6.10.250.2430">
    <property type="match status" value="1"/>
</dbReference>
<feature type="compositionally biased region" description="Low complexity" evidence="7">
    <location>
        <begin position="52"/>
        <end position="68"/>
    </location>
</feature>
<dbReference type="GO" id="GO:0003677">
    <property type="term" value="F:DNA binding"/>
    <property type="evidence" value="ECO:0007669"/>
    <property type="project" value="UniProtKB-KW"/>
</dbReference>
<dbReference type="GO" id="GO:0003700">
    <property type="term" value="F:DNA-binding transcription factor activity"/>
    <property type="evidence" value="ECO:0007669"/>
    <property type="project" value="UniProtKB-UniRule"/>
</dbReference>
<sequence>MLQPYLHESRHLHAKRREGGCGGRFINKKKPDTTAASTLPDTHTSSYETVLRNVNNSSSSRSRPFNFFRESDSPRSNGEATEPLHQTHPNQTYSSSGCNLQFPWYHISKFLWLSEKMAGERDRNVNKLWGVGKDLLGLPLYALLDPAEGVSSTIVNRS</sequence>
<keyword evidence="5 6" id="KW-0539">Nucleus</keyword>
<feature type="region of interest" description="Disordered" evidence="7">
    <location>
        <begin position="1"/>
        <end position="92"/>
    </location>
</feature>
<evidence type="ECO:0000256" key="5">
    <source>
        <dbReference type="ARBA" id="ARBA00023242"/>
    </source>
</evidence>
<evidence type="ECO:0000256" key="6">
    <source>
        <dbReference type="RuleBase" id="RU367155"/>
    </source>
</evidence>
<keyword evidence="9" id="KW-1185">Reference proteome</keyword>
<dbReference type="EMBL" id="JACEGQ020000016">
    <property type="protein sequence ID" value="KAH8485597.1"/>
    <property type="molecule type" value="Genomic_DNA"/>
</dbReference>
<keyword evidence="3 6" id="KW-0238">DNA-binding</keyword>
<dbReference type="PROSITE" id="PS51152">
    <property type="entry name" value="NFYA_HAP2_2"/>
    <property type="match status" value="1"/>
</dbReference>
<comment type="caution">
    <text evidence="8">The sequence shown here is derived from an EMBL/GenBank/DDBJ whole genome shotgun (WGS) entry which is preliminary data.</text>
</comment>
<dbReference type="Proteomes" id="UP000807159">
    <property type="component" value="Chromosome 16"/>
</dbReference>
<comment type="similarity">
    <text evidence="6">Belongs to the NFYA/HAP2 subunit family.</text>
</comment>
<reference evidence="8" key="1">
    <citation type="journal article" date="2021" name="J. Hered.">
        <title>Genome Assembly of Salicaceae Populus deltoides (Eastern Cottonwood) I-69 Based on Nanopore Sequencing and Hi-C Technologies.</title>
        <authorList>
            <person name="Bai S."/>
            <person name="Wu H."/>
            <person name="Zhang J."/>
            <person name="Pan Z."/>
            <person name="Zhao W."/>
            <person name="Li Z."/>
            <person name="Tong C."/>
        </authorList>
    </citation>
    <scope>NUCLEOTIDE SEQUENCE</scope>
    <source>
        <tissue evidence="8">Leaf</tissue>
    </source>
</reference>
<protein>
    <recommendedName>
        <fullName evidence="6">Nuclear transcription factor Y subunit</fullName>
    </recommendedName>
</protein>
<gene>
    <name evidence="8" type="ORF">H0E87_027146</name>
</gene>
<evidence type="ECO:0000256" key="3">
    <source>
        <dbReference type="ARBA" id="ARBA00023125"/>
    </source>
</evidence>
<keyword evidence="2 6" id="KW-0805">Transcription regulation</keyword>
<proteinExistence type="inferred from homology"/>
<dbReference type="PANTHER" id="PTHR12632">
    <property type="entry name" value="TRANSCRIPTION FACTOR NF-Y ALPHA-RELATED"/>
    <property type="match status" value="1"/>
</dbReference>
<evidence type="ECO:0000256" key="1">
    <source>
        <dbReference type="ARBA" id="ARBA00004123"/>
    </source>
</evidence>
<name>A0A8T2X0V1_POPDE</name>
<comment type="subcellular location">
    <subcellularLocation>
        <location evidence="1 6">Nucleus</location>
    </subcellularLocation>
</comment>
<organism evidence="8 9">
    <name type="scientific">Populus deltoides</name>
    <name type="common">Eastern poplar</name>
    <name type="synonym">Eastern cottonwood</name>
    <dbReference type="NCBI Taxonomy" id="3696"/>
    <lineage>
        <taxon>Eukaryota</taxon>
        <taxon>Viridiplantae</taxon>
        <taxon>Streptophyta</taxon>
        <taxon>Embryophyta</taxon>
        <taxon>Tracheophyta</taxon>
        <taxon>Spermatophyta</taxon>
        <taxon>Magnoliopsida</taxon>
        <taxon>eudicotyledons</taxon>
        <taxon>Gunneridae</taxon>
        <taxon>Pentapetalae</taxon>
        <taxon>rosids</taxon>
        <taxon>fabids</taxon>
        <taxon>Malpighiales</taxon>
        <taxon>Salicaceae</taxon>
        <taxon>Saliceae</taxon>
        <taxon>Populus</taxon>
    </lineage>
</organism>
<evidence type="ECO:0000256" key="2">
    <source>
        <dbReference type="ARBA" id="ARBA00023015"/>
    </source>
</evidence>
<dbReference type="AlphaFoldDB" id="A0A8T2X0V1"/>